<dbReference type="RefSeq" id="WP_066699395.1">
    <property type="nucleotide sequence ID" value="NZ_AP018664.1"/>
</dbReference>
<feature type="domain" description="Response regulatory" evidence="8">
    <location>
        <begin position="536"/>
        <end position="649"/>
    </location>
</feature>
<dbReference type="Gene3D" id="3.40.50.2300">
    <property type="match status" value="1"/>
</dbReference>
<dbReference type="InterPro" id="IPR005467">
    <property type="entry name" value="His_kinase_dom"/>
</dbReference>
<keyword evidence="5" id="KW-0175">Coiled coil</keyword>
<dbReference type="Proteomes" id="UP000279959">
    <property type="component" value="Chromosome"/>
</dbReference>
<evidence type="ECO:0000313" key="10">
    <source>
        <dbReference type="Proteomes" id="UP000279959"/>
    </source>
</evidence>
<feature type="transmembrane region" description="Helical" evidence="6">
    <location>
        <begin position="21"/>
        <end position="41"/>
    </location>
</feature>
<evidence type="ECO:0000256" key="1">
    <source>
        <dbReference type="ARBA" id="ARBA00000085"/>
    </source>
</evidence>
<feature type="domain" description="Histidine kinase" evidence="7">
    <location>
        <begin position="292"/>
        <end position="513"/>
    </location>
</feature>
<dbReference type="EC" id="2.7.13.3" evidence="2"/>
<sequence length="662" mass="71794">MAEADTHMEQGGALRALARRVLPFLLVLLLVGSLGALLYTASNATRDHQRALAEQQRSFEVIALARRFEAQVARSEVTLARYVISLDPNTGRLFQDQWRAAASQLRTLAFATRKSTWQRGNVEALGYAFEQRGRTLNAIGLRTTYDQKMAALAAFHQAGKSRDLKRITALLNIVIDAENARLRERSLAVTLAGDRTEWVGKTSRLLGLALLVSALFTAWLAHSAYDDRRRARRQAEQETERADRLEAAVRARTAELSDAYEQLQRESAERAEAQDNLRQMQKMDAVGQLTGGIAHDFNNMLAVVVGGLELAKRNLRLKPVEAARHLDNALDGANRASALTRRLLAFARSEPLLPTAVDPDALVAGMADLIDRTIGDQIIVTLNGKASGWRIFVDQHQMENAILNLCVNARDAMDGRGHLTLSTAQVSLKAGEVGDCAAGDYVELSVADDGCGMTPEVLARVFEPFFTTKPVGKGTGLGLSQIFGFVRQCEGEIRIESQVGEGSSVRIYLPRCTTEAECDADAVQPGGGPVEQPPTRILVVEDDPRVLNQTMAALRELGHLPLACDHPSKAARLLANNGDIGLIISDVLMPDMTGPEMIKALPPHVRHLPVLFVTGYAGDVSQGADFEGHLVLRKPYTLAALGQALSTALSGLPHPEAAAAAE</sequence>
<keyword evidence="6" id="KW-1133">Transmembrane helix</keyword>
<keyword evidence="10" id="KW-1185">Reference proteome</keyword>
<dbReference type="KEGG" id="sami:SAMIE_1019820"/>
<gene>
    <name evidence="9" type="ORF">SAMIE_1019820</name>
</gene>
<keyword evidence="9" id="KW-0808">Transferase</keyword>
<dbReference type="Gene3D" id="1.10.287.130">
    <property type="match status" value="1"/>
</dbReference>
<dbReference type="InterPro" id="IPR003661">
    <property type="entry name" value="HisK_dim/P_dom"/>
</dbReference>
<evidence type="ECO:0000256" key="5">
    <source>
        <dbReference type="SAM" id="Coils"/>
    </source>
</evidence>
<dbReference type="PANTHER" id="PTHR43065:SF42">
    <property type="entry name" value="TWO-COMPONENT SENSOR PPRA"/>
    <property type="match status" value="1"/>
</dbReference>
<dbReference type="InterPro" id="IPR036097">
    <property type="entry name" value="HisK_dim/P_sf"/>
</dbReference>
<dbReference type="Pfam" id="PF00072">
    <property type="entry name" value="Response_reg"/>
    <property type="match status" value="1"/>
</dbReference>
<proteinExistence type="predicted"/>
<dbReference type="Pfam" id="PF00512">
    <property type="entry name" value="HisKA"/>
    <property type="match status" value="1"/>
</dbReference>
<evidence type="ECO:0000259" key="7">
    <source>
        <dbReference type="PROSITE" id="PS50109"/>
    </source>
</evidence>
<evidence type="ECO:0000256" key="4">
    <source>
        <dbReference type="PROSITE-ProRule" id="PRU00169"/>
    </source>
</evidence>
<name>A0A494W2Q5_9SPHN</name>
<organism evidence="9 10">
    <name type="scientific">Sphingobium amiense</name>
    <dbReference type="NCBI Taxonomy" id="135719"/>
    <lineage>
        <taxon>Bacteria</taxon>
        <taxon>Pseudomonadati</taxon>
        <taxon>Pseudomonadota</taxon>
        <taxon>Alphaproteobacteria</taxon>
        <taxon>Sphingomonadales</taxon>
        <taxon>Sphingomonadaceae</taxon>
        <taxon>Sphingobium</taxon>
    </lineage>
</organism>
<dbReference type="PRINTS" id="PR00344">
    <property type="entry name" value="BCTRLSENSOR"/>
</dbReference>
<keyword evidence="9" id="KW-0418">Kinase</keyword>
<dbReference type="InterPro" id="IPR004358">
    <property type="entry name" value="Sig_transdc_His_kin-like_C"/>
</dbReference>
<dbReference type="PROSITE" id="PS50109">
    <property type="entry name" value="HIS_KIN"/>
    <property type="match status" value="1"/>
</dbReference>
<dbReference type="InterPro" id="IPR011006">
    <property type="entry name" value="CheY-like_superfamily"/>
</dbReference>
<protein>
    <recommendedName>
        <fullName evidence="2">histidine kinase</fullName>
        <ecNumber evidence="2">2.7.13.3</ecNumber>
    </recommendedName>
</protein>
<feature type="coiled-coil region" evidence="5">
    <location>
        <begin position="228"/>
        <end position="283"/>
    </location>
</feature>
<keyword evidence="3 4" id="KW-0597">Phosphoprotein</keyword>
<feature type="modified residue" description="4-aspartylphosphate" evidence="4">
    <location>
        <position position="586"/>
    </location>
</feature>
<keyword evidence="6" id="KW-0812">Transmembrane</keyword>
<keyword evidence="6" id="KW-0472">Membrane</keyword>
<evidence type="ECO:0000256" key="6">
    <source>
        <dbReference type="SAM" id="Phobius"/>
    </source>
</evidence>
<dbReference type="SMART" id="SM00387">
    <property type="entry name" value="HATPase_c"/>
    <property type="match status" value="1"/>
</dbReference>
<dbReference type="CDD" id="cd00082">
    <property type="entry name" value="HisKA"/>
    <property type="match status" value="1"/>
</dbReference>
<comment type="catalytic activity">
    <reaction evidence="1">
        <text>ATP + protein L-histidine = ADP + protein N-phospho-L-histidine.</text>
        <dbReference type="EC" id="2.7.13.3"/>
    </reaction>
</comment>
<evidence type="ECO:0000259" key="8">
    <source>
        <dbReference type="PROSITE" id="PS50110"/>
    </source>
</evidence>
<dbReference type="EMBL" id="AP018664">
    <property type="protein sequence ID" value="BBD98481.1"/>
    <property type="molecule type" value="Genomic_DNA"/>
</dbReference>
<evidence type="ECO:0000256" key="3">
    <source>
        <dbReference type="ARBA" id="ARBA00022553"/>
    </source>
</evidence>
<dbReference type="SUPFAM" id="SSF47384">
    <property type="entry name" value="Homodimeric domain of signal transducing histidine kinase"/>
    <property type="match status" value="1"/>
</dbReference>
<dbReference type="InterPro" id="IPR001789">
    <property type="entry name" value="Sig_transdc_resp-reg_receiver"/>
</dbReference>
<dbReference type="SMART" id="SM00388">
    <property type="entry name" value="HisKA"/>
    <property type="match status" value="1"/>
</dbReference>
<dbReference type="InterPro" id="IPR036890">
    <property type="entry name" value="HATPase_C_sf"/>
</dbReference>
<dbReference type="PANTHER" id="PTHR43065">
    <property type="entry name" value="SENSOR HISTIDINE KINASE"/>
    <property type="match status" value="1"/>
</dbReference>
<dbReference type="Pfam" id="PF02518">
    <property type="entry name" value="HATPase_c"/>
    <property type="match status" value="1"/>
</dbReference>
<dbReference type="SMART" id="SM00448">
    <property type="entry name" value="REC"/>
    <property type="match status" value="1"/>
</dbReference>
<reference evidence="9 10" key="1">
    <citation type="submission" date="2018-05" db="EMBL/GenBank/DDBJ databases">
        <title>Complete Genome Sequence of the Nonylphenol-Degrading Bacterium Sphingobium amiense DSM 16289T.</title>
        <authorList>
            <person name="Ootsuka M."/>
            <person name="Nishizawa T."/>
            <person name="Ohta H."/>
        </authorList>
    </citation>
    <scope>NUCLEOTIDE SEQUENCE [LARGE SCALE GENOMIC DNA]</scope>
    <source>
        <strain evidence="9 10">DSM 16289</strain>
    </source>
</reference>
<evidence type="ECO:0000313" key="9">
    <source>
        <dbReference type="EMBL" id="BBD98481.1"/>
    </source>
</evidence>
<dbReference type="PROSITE" id="PS50110">
    <property type="entry name" value="RESPONSE_REGULATORY"/>
    <property type="match status" value="1"/>
</dbReference>
<dbReference type="GO" id="GO:0000155">
    <property type="term" value="F:phosphorelay sensor kinase activity"/>
    <property type="evidence" value="ECO:0007669"/>
    <property type="project" value="InterPro"/>
</dbReference>
<dbReference type="SUPFAM" id="SSF52172">
    <property type="entry name" value="CheY-like"/>
    <property type="match status" value="1"/>
</dbReference>
<dbReference type="SUPFAM" id="SSF55874">
    <property type="entry name" value="ATPase domain of HSP90 chaperone/DNA topoisomerase II/histidine kinase"/>
    <property type="match status" value="1"/>
</dbReference>
<dbReference type="AlphaFoldDB" id="A0A494W2Q5"/>
<dbReference type="Gene3D" id="3.30.565.10">
    <property type="entry name" value="Histidine kinase-like ATPase, C-terminal domain"/>
    <property type="match status" value="1"/>
</dbReference>
<evidence type="ECO:0000256" key="2">
    <source>
        <dbReference type="ARBA" id="ARBA00012438"/>
    </source>
</evidence>
<dbReference type="InterPro" id="IPR003594">
    <property type="entry name" value="HATPase_dom"/>
</dbReference>
<accession>A0A494W2Q5</accession>